<reference evidence="7" key="1">
    <citation type="submission" date="2020-11" db="EMBL/GenBank/DDBJ databases">
        <authorList>
            <consortium name="DOE Joint Genome Institute"/>
            <person name="Ahrendt S."/>
            <person name="Riley R."/>
            <person name="Andreopoulos W."/>
            <person name="Labutti K."/>
            <person name="Pangilinan J."/>
            <person name="Ruiz-Duenas F.J."/>
            <person name="Barrasa J.M."/>
            <person name="Sanchez-Garcia M."/>
            <person name="Camarero S."/>
            <person name="Miyauchi S."/>
            <person name="Serrano A."/>
            <person name="Linde D."/>
            <person name="Babiker R."/>
            <person name="Drula E."/>
            <person name="Ayuso-Fernandez I."/>
            <person name="Pacheco R."/>
            <person name="Padilla G."/>
            <person name="Ferreira P."/>
            <person name="Barriuso J."/>
            <person name="Kellner H."/>
            <person name="Castanera R."/>
            <person name="Alfaro M."/>
            <person name="Ramirez L."/>
            <person name="Pisabarro A.G."/>
            <person name="Kuo A."/>
            <person name="Tritt A."/>
            <person name="Lipzen A."/>
            <person name="He G."/>
            <person name="Yan M."/>
            <person name="Ng V."/>
            <person name="Cullen D."/>
            <person name="Martin F."/>
            <person name="Rosso M.-N."/>
            <person name="Henrissat B."/>
            <person name="Hibbett D."/>
            <person name="Martinez A.T."/>
            <person name="Grigoriev I.V."/>
        </authorList>
    </citation>
    <scope>NUCLEOTIDE SEQUENCE</scope>
    <source>
        <strain evidence="7">MF-IS2</strain>
    </source>
</reference>
<dbReference type="Gene3D" id="3.50.50.60">
    <property type="entry name" value="FAD/NAD(P)-binding domain"/>
    <property type="match status" value="1"/>
</dbReference>
<comment type="subunit">
    <text evidence="3">Monomer.</text>
</comment>
<feature type="non-terminal residue" evidence="7">
    <location>
        <position position="108"/>
    </location>
</feature>
<feature type="non-terminal residue" evidence="7">
    <location>
        <position position="1"/>
    </location>
</feature>
<gene>
    <name evidence="7" type="ORF">P691DRAFT_611480</name>
</gene>
<dbReference type="PANTHER" id="PTHR11552:SF147">
    <property type="entry name" value="CHOLINE DEHYDROGENASE, MITOCHONDRIAL"/>
    <property type="match status" value="1"/>
</dbReference>
<evidence type="ECO:0000313" key="8">
    <source>
        <dbReference type="Proteomes" id="UP000807342"/>
    </source>
</evidence>
<name>A0A9P6BVW3_9AGAR</name>
<evidence type="ECO:0000256" key="5">
    <source>
        <dbReference type="ARBA" id="ARBA00022827"/>
    </source>
</evidence>
<dbReference type="InterPro" id="IPR012132">
    <property type="entry name" value="GMC_OxRdtase"/>
</dbReference>
<keyword evidence="8" id="KW-1185">Reference proteome</keyword>
<dbReference type="AlphaFoldDB" id="A0A9P6BVW3"/>
<dbReference type="EMBL" id="MU153402">
    <property type="protein sequence ID" value="KAF9439795.1"/>
    <property type="molecule type" value="Genomic_DNA"/>
</dbReference>
<dbReference type="Proteomes" id="UP000807342">
    <property type="component" value="Unassembled WGS sequence"/>
</dbReference>
<evidence type="ECO:0000256" key="2">
    <source>
        <dbReference type="ARBA" id="ARBA00010790"/>
    </source>
</evidence>
<dbReference type="InterPro" id="IPR036188">
    <property type="entry name" value="FAD/NAD-bd_sf"/>
</dbReference>
<comment type="cofactor">
    <cofactor evidence="1">
        <name>FAD</name>
        <dbReference type="ChEBI" id="CHEBI:57692"/>
    </cofactor>
</comment>
<feature type="domain" description="Glucose-methanol-choline oxidoreductase N-terminal" evidence="6">
    <location>
        <begin position="33"/>
        <end position="108"/>
    </location>
</feature>
<evidence type="ECO:0000256" key="1">
    <source>
        <dbReference type="ARBA" id="ARBA00001974"/>
    </source>
</evidence>
<keyword evidence="4" id="KW-0285">Flavoprotein</keyword>
<accession>A0A9P6BVW3</accession>
<protein>
    <submittedName>
        <fullName evidence="7">GMC oxidoreductase</fullName>
    </submittedName>
</protein>
<evidence type="ECO:0000313" key="7">
    <source>
        <dbReference type="EMBL" id="KAF9439795.1"/>
    </source>
</evidence>
<comment type="caution">
    <text evidence="7">The sequence shown here is derived from an EMBL/GenBank/DDBJ whole genome shotgun (WGS) entry which is preliminary data.</text>
</comment>
<dbReference type="GO" id="GO:0016614">
    <property type="term" value="F:oxidoreductase activity, acting on CH-OH group of donors"/>
    <property type="evidence" value="ECO:0007669"/>
    <property type="project" value="InterPro"/>
</dbReference>
<evidence type="ECO:0000259" key="6">
    <source>
        <dbReference type="Pfam" id="PF00732"/>
    </source>
</evidence>
<dbReference type="Pfam" id="PF00732">
    <property type="entry name" value="GMC_oxred_N"/>
    <property type="match status" value="1"/>
</dbReference>
<comment type="similarity">
    <text evidence="2">Belongs to the GMC oxidoreductase family.</text>
</comment>
<keyword evidence="5" id="KW-0274">FAD</keyword>
<dbReference type="PANTHER" id="PTHR11552">
    <property type="entry name" value="GLUCOSE-METHANOL-CHOLINE GMC OXIDOREDUCTASE"/>
    <property type="match status" value="1"/>
</dbReference>
<organism evidence="7 8">
    <name type="scientific">Macrolepiota fuliginosa MF-IS2</name>
    <dbReference type="NCBI Taxonomy" id="1400762"/>
    <lineage>
        <taxon>Eukaryota</taxon>
        <taxon>Fungi</taxon>
        <taxon>Dikarya</taxon>
        <taxon>Basidiomycota</taxon>
        <taxon>Agaricomycotina</taxon>
        <taxon>Agaricomycetes</taxon>
        <taxon>Agaricomycetidae</taxon>
        <taxon>Agaricales</taxon>
        <taxon>Agaricineae</taxon>
        <taxon>Agaricaceae</taxon>
        <taxon>Macrolepiota</taxon>
    </lineage>
</organism>
<dbReference type="GO" id="GO:0050660">
    <property type="term" value="F:flavin adenine dinucleotide binding"/>
    <property type="evidence" value="ECO:0007669"/>
    <property type="project" value="InterPro"/>
</dbReference>
<evidence type="ECO:0000256" key="4">
    <source>
        <dbReference type="ARBA" id="ARBA00022630"/>
    </source>
</evidence>
<dbReference type="InterPro" id="IPR000172">
    <property type="entry name" value="GMC_OxRdtase_N"/>
</dbReference>
<proteinExistence type="inferred from homology"/>
<sequence>GTAGSVLANRLTENPKFKVLVIEAGPTNENATASIIPGLGSTQLAMTRYDWNFTTVPQKGLNNRVVTLQRGHILGGTSSVNGMVYSRGASSDYDRFANVTGDPGWGWD</sequence>
<dbReference type="OrthoDB" id="269227at2759"/>
<evidence type="ECO:0000256" key="3">
    <source>
        <dbReference type="ARBA" id="ARBA00011245"/>
    </source>
</evidence>
<dbReference type="Gene3D" id="3.30.560.10">
    <property type="entry name" value="Glucose Oxidase, domain 3"/>
    <property type="match status" value="1"/>
</dbReference>
<dbReference type="SUPFAM" id="SSF51905">
    <property type="entry name" value="FAD/NAD(P)-binding domain"/>
    <property type="match status" value="1"/>
</dbReference>